<organism evidence="2 3">
    <name type="scientific">Mycolicibacterium sphagni</name>
    <dbReference type="NCBI Taxonomy" id="1786"/>
    <lineage>
        <taxon>Bacteria</taxon>
        <taxon>Bacillati</taxon>
        <taxon>Actinomycetota</taxon>
        <taxon>Actinomycetes</taxon>
        <taxon>Mycobacteriales</taxon>
        <taxon>Mycobacteriaceae</taxon>
        <taxon>Mycolicibacterium</taxon>
    </lineage>
</organism>
<gene>
    <name evidence="2" type="ORF">FEG63_12790</name>
</gene>
<proteinExistence type="predicted"/>
<dbReference type="SUPFAM" id="SSF50800">
    <property type="entry name" value="PK beta-barrel domain-like"/>
    <property type="match status" value="1"/>
</dbReference>
<evidence type="ECO:0000259" key="1">
    <source>
        <dbReference type="PROSITE" id="PS51340"/>
    </source>
</evidence>
<dbReference type="RefSeq" id="WP_174398244.1">
    <property type="nucleotide sequence ID" value="NZ_VBSB01000008.1"/>
</dbReference>
<dbReference type="Proteomes" id="UP000708347">
    <property type="component" value="Unassembled WGS sequence"/>
</dbReference>
<dbReference type="Pfam" id="PF03473">
    <property type="entry name" value="MOSC"/>
    <property type="match status" value="1"/>
</dbReference>
<dbReference type="EMBL" id="VBSB01000008">
    <property type="protein sequence ID" value="NTY60422.1"/>
    <property type="molecule type" value="Genomic_DNA"/>
</dbReference>
<sequence>MIPAGRITSIWRYPVKSMLGEQLAEAEIGELGLHADRTWAVRDVELDATTSAKRLPTLLWLTARYAQAPPPDAGPGHAPEVVITFPDGTEVTSSDPVVHQALSRYLDHEVELRPLPPIDRRDQYRTPMATKTDLRTIFGLEDGEPLPDLSMFPVRKLAEISRYATPVGSYVDAYPVHIITEQSLATMAALSPDSDFDIRRFRPTIVVDFPAVSPHPEWEWCGGTLHAPHAELQPLIPTIRCVMPSHEQPELKRDKEITRTIAAHSRRCLGVYGNITRAGRITEGDVLQLDPVNRSTIGATAGSGVTKVKRAVMRAVSAAMPTGKRS</sequence>
<comment type="caution">
    <text evidence="2">The sequence shown here is derived from an EMBL/GenBank/DDBJ whole genome shotgun (WGS) entry which is preliminary data.</text>
</comment>
<dbReference type="Pfam" id="PF03476">
    <property type="entry name" value="MOSC_N"/>
    <property type="match status" value="1"/>
</dbReference>
<protein>
    <submittedName>
        <fullName evidence="2">MOSC domain-containing protein</fullName>
    </submittedName>
</protein>
<dbReference type="PROSITE" id="PS51340">
    <property type="entry name" value="MOSC"/>
    <property type="match status" value="1"/>
</dbReference>
<accession>A0ABX2JY98</accession>
<evidence type="ECO:0000313" key="3">
    <source>
        <dbReference type="Proteomes" id="UP000708347"/>
    </source>
</evidence>
<dbReference type="InterPro" id="IPR011037">
    <property type="entry name" value="Pyrv_Knase-like_insert_dom_sf"/>
</dbReference>
<dbReference type="InterPro" id="IPR005302">
    <property type="entry name" value="MoCF_Sase_C"/>
</dbReference>
<evidence type="ECO:0000313" key="2">
    <source>
        <dbReference type="EMBL" id="NTY60422.1"/>
    </source>
</evidence>
<dbReference type="InterPro" id="IPR005303">
    <property type="entry name" value="MOCOS_middle"/>
</dbReference>
<keyword evidence="3" id="KW-1185">Reference proteome</keyword>
<feature type="domain" description="MOSC" evidence="1">
    <location>
        <begin position="146"/>
        <end position="290"/>
    </location>
</feature>
<name>A0ABX2JY98_9MYCO</name>
<reference evidence="2 3" key="1">
    <citation type="submission" date="2019-05" db="EMBL/GenBank/DDBJ databases">
        <title>Mycolicibacterium sphagni ENV482 genome assembly.</title>
        <authorList>
            <person name="Chen W."/>
            <person name="Faulkner N.W."/>
            <person name="Hyman M.R."/>
        </authorList>
    </citation>
    <scope>NUCLEOTIDE SEQUENCE [LARGE SCALE GENOMIC DNA]</scope>
    <source>
        <strain evidence="2 3">ENV482</strain>
    </source>
</reference>